<evidence type="ECO:0000256" key="3">
    <source>
        <dbReference type="ARBA" id="ARBA00002728"/>
    </source>
</evidence>
<feature type="domain" description="PEP-utilising enzyme C-terminal" evidence="22">
    <location>
        <begin position="251"/>
        <end position="541"/>
    </location>
</feature>
<dbReference type="SUPFAM" id="SSF51621">
    <property type="entry name" value="Phosphoenolpyruvate/pyruvate domain"/>
    <property type="match status" value="1"/>
</dbReference>
<dbReference type="InterPro" id="IPR024692">
    <property type="entry name" value="PTS_EI"/>
</dbReference>
<evidence type="ECO:0000256" key="15">
    <source>
        <dbReference type="ARBA" id="ARBA00022842"/>
    </source>
</evidence>
<dbReference type="KEGG" id="toc:Toce_1427"/>
<keyword evidence="13 17" id="KW-0479">Metal-binding</keyword>
<dbReference type="Pfam" id="PF00391">
    <property type="entry name" value="PEP-utilizers"/>
    <property type="match status" value="1"/>
</dbReference>
<dbReference type="InterPro" id="IPR040442">
    <property type="entry name" value="Pyrv_kinase-like_dom_sf"/>
</dbReference>
<evidence type="ECO:0000256" key="6">
    <source>
        <dbReference type="ARBA" id="ARBA00012232"/>
    </source>
</evidence>
<evidence type="ECO:0000259" key="21">
    <source>
        <dbReference type="Pfam" id="PF00391"/>
    </source>
</evidence>
<dbReference type="PANTHER" id="PTHR46244:SF3">
    <property type="entry name" value="PHOSPHOENOLPYRUVATE-PROTEIN PHOSPHOTRANSFERASE"/>
    <property type="match status" value="1"/>
</dbReference>
<dbReference type="InterPro" id="IPR008731">
    <property type="entry name" value="PTS_EIN"/>
</dbReference>
<dbReference type="OrthoDB" id="9765468at2"/>
<keyword evidence="9 17" id="KW-0963">Cytoplasm</keyword>
<keyword evidence="8 17" id="KW-0813">Transport</keyword>
<dbReference type="STRING" id="555079.Toce_1427"/>
<feature type="domain" description="Phosphotransferase system enzyme I N-terminal" evidence="23">
    <location>
        <begin position="3"/>
        <end position="126"/>
    </location>
</feature>
<dbReference type="GO" id="GO:0009401">
    <property type="term" value="P:phosphoenolpyruvate-dependent sugar phosphotransferase system"/>
    <property type="evidence" value="ECO:0007669"/>
    <property type="project" value="UniProtKB-KW"/>
</dbReference>
<evidence type="ECO:0000256" key="17">
    <source>
        <dbReference type="PIRNR" id="PIRNR000732"/>
    </source>
</evidence>
<feature type="binding site" evidence="19">
    <location>
        <position position="466"/>
    </location>
    <ligand>
        <name>phosphoenolpyruvate</name>
        <dbReference type="ChEBI" id="CHEBI:58702"/>
    </ligand>
</feature>
<evidence type="ECO:0000313" key="25">
    <source>
        <dbReference type="Proteomes" id="UP000000272"/>
    </source>
</evidence>
<evidence type="ECO:0000256" key="4">
    <source>
        <dbReference type="ARBA" id="ARBA00004496"/>
    </source>
</evidence>
<dbReference type="GO" id="GO:0046872">
    <property type="term" value="F:metal ion binding"/>
    <property type="evidence" value="ECO:0007669"/>
    <property type="project" value="UniProtKB-KW"/>
</dbReference>
<dbReference type="InterPro" id="IPR036618">
    <property type="entry name" value="PtsI_HPr-bd_sf"/>
</dbReference>
<evidence type="ECO:0000256" key="14">
    <source>
        <dbReference type="ARBA" id="ARBA00022777"/>
    </source>
</evidence>
<dbReference type="PIRSF" id="PIRSF000732">
    <property type="entry name" value="PTS_enzyme_I"/>
    <property type="match status" value="1"/>
</dbReference>
<keyword evidence="15 17" id="KW-0460">Magnesium</keyword>
<dbReference type="Gene3D" id="3.20.20.60">
    <property type="entry name" value="Phosphoenolpyruvate-binding domains"/>
    <property type="match status" value="1"/>
</dbReference>
<organism evidence="24 25">
    <name type="scientific">Thermosediminibacter oceani (strain ATCC BAA-1034 / DSM 16646 / JW/IW-1228P)</name>
    <dbReference type="NCBI Taxonomy" id="555079"/>
    <lineage>
        <taxon>Bacteria</taxon>
        <taxon>Bacillati</taxon>
        <taxon>Bacillota</taxon>
        <taxon>Clostridia</taxon>
        <taxon>Thermosediminibacterales</taxon>
        <taxon>Thermosediminibacteraceae</taxon>
        <taxon>Thermosediminibacter</taxon>
    </lineage>
</organism>
<dbReference type="eggNOG" id="COG1080">
    <property type="taxonomic scope" value="Bacteria"/>
</dbReference>
<feature type="active site" description="Tele-phosphohistidine intermediate" evidence="18">
    <location>
        <position position="189"/>
    </location>
</feature>
<feature type="binding site" evidence="19">
    <location>
        <begin position="455"/>
        <end position="456"/>
    </location>
    <ligand>
        <name>phosphoenolpyruvate</name>
        <dbReference type="ChEBI" id="CHEBI:58702"/>
    </ligand>
</feature>
<dbReference type="InterPro" id="IPR050499">
    <property type="entry name" value="PEP-utilizing_PTS_enzyme"/>
</dbReference>
<dbReference type="PRINTS" id="PR01736">
    <property type="entry name" value="PHPHTRNFRASE"/>
</dbReference>
<feature type="binding site" evidence="19">
    <location>
        <position position="297"/>
    </location>
    <ligand>
        <name>phosphoenolpyruvate</name>
        <dbReference type="ChEBI" id="CHEBI:58702"/>
    </ligand>
</feature>
<dbReference type="RefSeq" id="WP_013276211.1">
    <property type="nucleotide sequence ID" value="NC_014377.1"/>
</dbReference>
<evidence type="ECO:0000256" key="16">
    <source>
        <dbReference type="ARBA" id="ARBA00033235"/>
    </source>
</evidence>
<protein>
    <recommendedName>
        <fullName evidence="7 17">Phosphoenolpyruvate-protein phosphotransferase</fullName>
        <ecNumber evidence="6 17">2.7.3.9</ecNumber>
    </recommendedName>
    <alternativeName>
        <fullName evidence="16 17">Phosphotransferase system, enzyme I</fullName>
    </alternativeName>
</protein>
<comment type="catalytic activity">
    <reaction evidence="1 17">
        <text>L-histidyl-[protein] + phosphoenolpyruvate = N(pros)-phospho-L-histidyl-[protein] + pyruvate</text>
        <dbReference type="Rhea" id="RHEA:23880"/>
        <dbReference type="Rhea" id="RHEA-COMP:9745"/>
        <dbReference type="Rhea" id="RHEA-COMP:9746"/>
        <dbReference type="ChEBI" id="CHEBI:15361"/>
        <dbReference type="ChEBI" id="CHEBI:29979"/>
        <dbReference type="ChEBI" id="CHEBI:58702"/>
        <dbReference type="ChEBI" id="CHEBI:64837"/>
        <dbReference type="EC" id="2.7.3.9"/>
    </reaction>
</comment>
<evidence type="ECO:0000256" key="7">
    <source>
        <dbReference type="ARBA" id="ARBA00016544"/>
    </source>
</evidence>
<dbReference type="InterPro" id="IPR015813">
    <property type="entry name" value="Pyrv/PenolPyrv_kinase-like_dom"/>
</dbReference>
<evidence type="ECO:0000256" key="2">
    <source>
        <dbReference type="ARBA" id="ARBA00001946"/>
    </source>
</evidence>
<evidence type="ECO:0000256" key="19">
    <source>
        <dbReference type="PIRSR" id="PIRSR000732-2"/>
    </source>
</evidence>
<dbReference type="GO" id="GO:0005737">
    <property type="term" value="C:cytoplasm"/>
    <property type="evidence" value="ECO:0007669"/>
    <property type="project" value="UniProtKB-SubCell"/>
</dbReference>
<reference evidence="24 25" key="1">
    <citation type="journal article" date="2010" name="Stand. Genomic Sci.">
        <title>Complete genome sequence of Thermosediminibacter oceani type strain (JW/IW-1228P).</title>
        <authorList>
            <person name="Pitluck S."/>
            <person name="Yasawong M."/>
            <person name="Munk C."/>
            <person name="Nolan M."/>
            <person name="Lapidus A."/>
            <person name="Lucas S."/>
            <person name="Glavina Del Rio T."/>
            <person name="Tice H."/>
            <person name="Cheng J.F."/>
            <person name="Bruce D."/>
            <person name="Detter C."/>
            <person name="Tapia R."/>
            <person name="Han C."/>
            <person name="Goodwin L."/>
            <person name="Liolios K."/>
            <person name="Ivanova N."/>
            <person name="Mavromatis K."/>
            <person name="Mikhailova N."/>
            <person name="Pati A."/>
            <person name="Chen A."/>
            <person name="Palaniappan K."/>
            <person name="Land M."/>
            <person name="Hauser L."/>
            <person name="Chang Y.J."/>
            <person name="Jeffries C.D."/>
            <person name="Rohde M."/>
            <person name="Spring S."/>
            <person name="Sikorski J."/>
            <person name="Goker M."/>
            <person name="Woyke T."/>
            <person name="Bristow J."/>
            <person name="Eisen J.A."/>
            <person name="Markowitz V."/>
            <person name="Hugenholtz P."/>
            <person name="Kyrpides N.C."/>
            <person name="Klenk H.P."/>
        </authorList>
    </citation>
    <scope>NUCLEOTIDE SEQUENCE [LARGE SCALE GENOMIC DNA]</scope>
    <source>
        <strain evidence="25">ATCC BAA-1034 / DSM 16646 / JW/IW-1228P</strain>
    </source>
</reference>
<feature type="binding site" evidence="19">
    <location>
        <position position="333"/>
    </location>
    <ligand>
        <name>phosphoenolpyruvate</name>
        <dbReference type="ChEBI" id="CHEBI:58702"/>
    </ligand>
</feature>
<keyword evidence="11 17" id="KW-0808">Transferase</keyword>
<keyword evidence="12 17" id="KW-0598">Phosphotransferase system</keyword>
<dbReference type="Gene3D" id="1.10.274.10">
    <property type="entry name" value="PtsI, HPr-binding domain"/>
    <property type="match status" value="1"/>
</dbReference>
<comment type="cofactor">
    <cofactor evidence="2 17 20">
        <name>Mg(2+)</name>
        <dbReference type="ChEBI" id="CHEBI:18420"/>
    </cofactor>
</comment>
<feature type="binding site" evidence="20">
    <location>
        <position position="456"/>
    </location>
    <ligand>
        <name>Mg(2+)</name>
        <dbReference type="ChEBI" id="CHEBI:18420"/>
    </ligand>
</feature>
<evidence type="ECO:0000256" key="12">
    <source>
        <dbReference type="ARBA" id="ARBA00022683"/>
    </source>
</evidence>
<dbReference type="Pfam" id="PF02896">
    <property type="entry name" value="PEP-utilizers_C"/>
    <property type="match status" value="1"/>
</dbReference>
<dbReference type="SUPFAM" id="SSF47831">
    <property type="entry name" value="Enzyme I of the PEP:sugar phosphotransferase system HPr-binding (sub)domain"/>
    <property type="match status" value="1"/>
</dbReference>
<evidence type="ECO:0000313" key="24">
    <source>
        <dbReference type="EMBL" id="ADL08180.1"/>
    </source>
</evidence>
<evidence type="ECO:0000256" key="20">
    <source>
        <dbReference type="PIRSR" id="PIRSR000732-3"/>
    </source>
</evidence>
<feature type="binding site" evidence="20">
    <location>
        <position position="432"/>
    </location>
    <ligand>
        <name>Mg(2+)</name>
        <dbReference type="ChEBI" id="CHEBI:18420"/>
    </ligand>
</feature>
<dbReference type="NCBIfam" id="TIGR01417">
    <property type="entry name" value="PTS_I_fam"/>
    <property type="match status" value="1"/>
</dbReference>
<dbReference type="PANTHER" id="PTHR46244">
    <property type="entry name" value="PHOSPHOENOLPYRUVATE-PROTEIN PHOSPHOTRANSFERASE"/>
    <property type="match status" value="1"/>
</dbReference>
<comment type="subcellular location">
    <subcellularLocation>
        <location evidence="4 17">Cytoplasm</location>
    </subcellularLocation>
</comment>
<evidence type="ECO:0000256" key="8">
    <source>
        <dbReference type="ARBA" id="ARBA00022448"/>
    </source>
</evidence>
<name>D9RXV6_THEOJ</name>
<proteinExistence type="inferred from homology"/>
<dbReference type="PROSITE" id="PS00742">
    <property type="entry name" value="PEP_ENZYMES_2"/>
    <property type="match status" value="1"/>
</dbReference>
<keyword evidence="10 17" id="KW-0762">Sugar transport</keyword>
<dbReference type="InterPro" id="IPR036637">
    <property type="entry name" value="Phosphohistidine_dom_sf"/>
</dbReference>
<dbReference type="PROSITE" id="PS00370">
    <property type="entry name" value="PEP_ENZYMES_PHOS_SITE"/>
    <property type="match status" value="1"/>
</dbReference>
<dbReference type="SUPFAM" id="SSF52009">
    <property type="entry name" value="Phosphohistidine domain"/>
    <property type="match status" value="1"/>
</dbReference>
<evidence type="ECO:0000256" key="13">
    <source>
        <dbReference type="ARBA" id="ARBA00022723"/>
    </source>
</evidence>
<dbReference type="EC" id="2.7.3.9" evidence="6 17"/>
<dbReference type="AlphaFoldDB" id="D9RXV6"/>
<dbReference type="HOGENOM" id="CLU_007308_7_0_9"/>
<dbReference type="InterPro" id="IPR018274">
    <property type="entry name" value="PEP_util_AS"/>
</dbReference>
<feature type="domain" description="PEP-utilising enzyme mobile" evidence="21">
    <location>
        <begin position="153"/>
        <end position="225"/>
    </location>
</feature>
<dbReference type="Gene3D" id="3.50.30.10">
    <property type="entry name" value="Phosphohistidine domain"/>
    <property type="match status" value="1"/>
</dbReference>
<evidence type="ECO:0000256" key="9">
    <source>
        <dbReference type="ARBA" id="ARBA00022490"/>
    </source>
</evidence>
<evidence type="ECO:0000256" key="5">
    <source>
        <dbReference type="ARBA" id="ARBA00007837"/>
    </source>
</evidence>
<dbReference type="InterPro" id="IPR000121">
    <property type="entry name" value="PEP_util_C"/>
</dbReference>
<dbReference type="GO" id="GO:0008965">
    <property type="term" value="F:phosphoenolpyruvate-protein phosphotransferase activity"/>
    <property type="evidence" value="ECO:0007669"/>
    <property type="project" value="UniProtKB-EC"/>
</dbReference>
<gene>
    <name evidence="24" type="ordered locus">Toce_1427</name>
</gene>
<dbReference type="InterPro" id="IPR008279">
    <property type="entry name" value="PEP-util_enz_mobile_dom"/>
</dbReference>
<keyword evidence="14 17" id="KW-0418">Kinase</keyword>
<comment type="function">
    <text evidence="3 17">General (non sugar-specific) component of the phosphoenolpyruvate-dependent sugar phosphotransferase system (sugar PTS). This major carbohydrate active-transport system catalyzes the phosphorylation of incoming sugar substrates concomitantly with their translocation across the cell membrane. Enzyme I transfers the phosphoryl group from phosphoenolpyruvate (PEP) to the phosphoryl carrier protein (HPr).</text>
</comment>
<dbReference type="InterPro" id="IPR006318">
    <property type="entry name" value="PTS_EI-like"/>
</dbReference>
<evidence type="ECO:0000256" key="1">
    <source>
        <dbReference type="ARBA" id="ARBA00000683"/>
    </source>
</evidence>
<dbReference type="Proteomes" id="UP000000272">
    <property type="component" value="Chromosome"/>
</dbReference>
<dbReference type="Pfam" id="PF05524">
    <property type="entry name" value="PEP-utilisers_N"/>
    <property type="match status" value="1"/>
</dbReference>
<comment type="similarity">
    <text evidence="5 17">Belongs to the PEP-utilizing enzyme family.</text>
</comment>
<evidence type="ECO:0000256" key="11">
    <source>
        <dbReference type="ARBA" id="ARBA00022679"/>
    </source>
</evidence>
<accession>D9RXV6</accession>
<keyword evidence="25" id="KW-1185">Reference proteome</keyword>
<evidence type="ECO:0000259" key="23">
    <source>
        <dbReference type="Pfam" id="PF05524"/>
    </source>
</evidence>
<dbReference type="FunFam" id="1.10.274.10:FF:000001">
    <property type="entry name" value="Phosphoenolpyruvate-protein phosphotransferase"/>
    <property type="match status" value="1"/>
</dbReference>
<evidence type="ECO:0000256" key="18">
    <source>
        <dbReference type="PIRSR" id="PIRSR000732-1"/>
    </source>
</evidence>
<dbReference type="EMBL" id="CP002131">
    <property type="protein sequence ID" value="ADL08180.1"/>
    <property type="molecule type" value="Genomic_DNA"/>
</dbReference>
<dbReference type="GO" id="GO:0016301">
    <property type="term" value="F:kinase activity"/>
    <property type="evidence" value="ECO:0007669"/>
    <property type="project" value="UniProtKB-KW"/>
</dbReference>
<dbReference type="FunFam" id="3.20.20.60:FF:000007">
    <property type="entry name" value="Phosphoenolpyruvate-protein phosphotransferase"/>
    <property type="match status" value="1"/>
</dbReference>
<sequence length="575" mass="64402">MYQGIAASPGIEIGKAFVLKESEIVIRVTSITEDDIPAEIDRLEGALAKSREQLLRVKEKAEKELGPDKAQIFEAHIMVLDDPIFLDEIREKIKSERITADNAVHQVVEKYVGMFENMEDEYLKERAADIKDVGDRILKNILGVPIQSLADLSEDVIVVAKDLTPSDTAQMDKEKVKAFATDMGGRTSHTAIMARSLEIPAVVGLGFLSKEVNDGDTVIIDGNKGIVYVNPDEETLRRYHALRLDYIRYREELKKLRDLPAETRDGARRVELSANIGTPKDVRGALENGAEGIGLYRTEFLYMDRENLPDEEEQFQAYKQVAEAMNPRPVIIRTLDIGGDKKLPSLDMPEELNPFLGWRAIRMCLDRPHILKIQLRAILRASHYGNIKIMYPMISGIDEIRKANAILEEAKNELRQEGVPFDENLEVGIMVEIPSAAVIADILAKEVDFFSIGTNDLIQYTLAVDRMNEKIAHLYEPFHPAVLRLIKNVIDASHKAGKWTGMCGEMAGDPLAAPILLGLGLDEFSMSATSISQVKKVIRSLTYDQAKQIAAKALEMESADEIKKMLHEVLEEKEN</sequence>
<evidence type="ECO:0000259" key="22">
    <source>
        <dbReference type="Pfam" id="PF02896"/>
    </source>
</evidence>
<feature type="active site" description="Proton donor" evidence="18">
    <location>
        <position position="503"/>
    </location>
</feature>
<evidence type="ECO:0000256" key="10">
    <source>
        <dbReference type="ARBA" id="ARBA00022597"/>
    </source>
</evidence>
<dbReference type="InterPro" id="IPR023151">
    <property type="entry name" value="PEP_util_CS"/>
</dbReference>